<dbReference type="PANTHER" id="PTHR47659">
    <property type="entry name" value="ZN(II)2CYS6 TRANSCRIPTION FACTOR (EUROFUNG)-RELATED"/>
    <property type="match status" value="1"/>
</dbReference>
<keyword evidence="6" id="KW-0539">Nucleus</keyword>
<evidence type="ECO:0000313" key="9">
    <source>
        <dbReference type="Proteomes" id="UP000315522"/>
    </source>
</evidence>
<dbReference type="GO" id="GO:0003677">
    <property type="term" value="F:DNA binding"/>
    <property type="evidence" value="ECO:0007669"/>
    <property type="project" value="UniProtKB-KW"/>
</dbReference>
<evidence type="ECO:0000256" key="2">
    <source>
        <dbReference type="ARBA" id="ARBA00022833"/>
    </source>
</evidence>
<keyword evidence="5" id="KW-0804">Transcription</keyword>
<accession>A0A559MGB8</accession>
<feature type="compositionally biased region" description="Basic and acidic residues" evidence="7">
    <location>
        <begin position="61"/>
        <end position="70"/>
    </location>
</feature>
<dbReference type="InterPro" id="IPR050335">
    <property type="entry name" value="ERT1_acuK_gluconeogen_tf"/>
</dbReference>
<keyword evidence="1" id="KW-0479">Metal-binding</keyword>
<evidence type="ECO:0000256" key="4">
    <source>
        <dbReference type="ARBA" id="ARBA00023125"/>
    </source>
</evidence>
<feature type="region of interest" description="Disordered" evidence="7">
    <location>
        <begin position="563"/>
        <end position="647"/>
    </location>
</feature>
<keyword evidence="3" id="KW-0805">Transcription regulation</keyword>
<feature type="region of interest" description="Disordered" evidence="7">
    <location>
        <begin position="273"/>
        <end position="298"/>
    </location>
</feature>
<evidence type="ECO:0000256" key="3">
    <source>
        <dbReference type="ARBA" id="ARBA00023015"/>
    </source>
</evidence>
<comment type="caution">
    <text evidence="8">The sequence shown here is derived from an EMBL/GenBank/DDBJ whole genome shotgun (WGS) entry which is preliminary data.</text>
</comment>
<feature type="compositionally biased region" description="Polar residues" evidence="7">
    <location>
        <begin position="73"/>
        <end position="91"/>
    </location>
</feature>
<dbReference type="GO" id="GO:0046872">
    <property type="term" value="F:metal ion binding"/>
    <property type="evidence" value="ECO:0007669"/>
    <property type="project" value="UniProtKB-KW"/>
</dbReference>
<feature type="region of interest" description="Disordered" evidence="7">
    <location>
        <begin position="1"/>
        <end position="21"/>
    </location>
</feature>
<proteinExistence type="predicted"/>
<feature type="compositionally biased region" description="Basic and acidic residues" evidence="7">
    <location>
        <begin position="277"/>
        <end position="286"/>
    </location>
</feature>
<dbReference type="EMBL" id="QGML01000406">
    <property type="protein sequence ID" value="TVY92031.1"/>
    <property type="molecule type" value="Genomic_DNA"/>
</dbReference>
<feature type="compositionally biased region" description="Pro residues" evidence="7">
    <location>
        <begin position="47"/>
        <end position="60"/>
    </location>
</feature>
<sequence>MQSSPSHRDTSYISLGERRGKSDLARFSLDLSWASAVSDSARSRAYPSPPMSGSPPLPPRRNPDSSDRGHGSYGSSGQDVFPGTQTPQSDTSEPRGPQLRAYQPEQHPQTSYAPYRMDDLQPTPSHAYQQRGPQIVPHMMQQQHPLYQSQAPQPPGPFSTADRPPTGEATDYSESPKAQRKTKGHVASACVPCKRAHLRQVSPNWVYSDRVELRLILCRCDECHVLMFRNGLFVPVISSRDCADWLTIAQRPCSRCLANGKEDACVDVQHKKRGRPRLRDEREQRYESMGPGYPHPQHDASIRRPLSFHSAEASMTPAFSSDSLHRSGSYRVLKSQGPLAPRYMEHASSADANMFGGSMPPAPRMLPTHEPLCAYLTKEMQIAKVTRSFGDTVGLQAVVGKRLQDITVANDREKVMRLQRILEDERRAREPSYLPPIFSKYEEDRIIKSVGFGPDEIGQLQLEHQELVTFQGSEGQQQLLQARFGLAKRESTYFIAVIFQVPATSQTSYQPFARDYPRESQYGYQTPQQVFPPGPSSFAPNPVYGDPRGDSIYRASVPIVPITSGMPPFSQPQTRPDYSPQSQNPYQTPRSEVAAGQPARQHDLQLPPIRDHRGEASAANMSRRQDDRTGRLDIGGLLEHPHTTRGR</sequence>
<feature type="compositionally biased region" description="Polar residues" evidence="7">
    <location>
        <begin position="571"/>
        <end position="590"/>
    </location>
</feature>
<feature type="region of interest" description="Disordered" evidence="7">
    <location>
        <begin position="524"/>
        <end position="550"/>
    </location>
</feature>
<keyword evidence="9" id="KW-1185">Reference proteome</keyword>
<evidence type="ECO:0000256" key="7">
    <source>
        <dbReference type="SAM" id="MobiDB-lite"/>
    </source>
</evidence>
<protein>
    <submittedName>
        <fullName evidence="8">Uncharacterized protein</fullName>
    </submittedName>
</protein>
<keyword evidence="2" id="KW-0862">Zinc</keyword>
<feature type="region of interest" description="Disordered" evidence="7">
    <location>
        <begin position="37"/>
        <end position="130"/>
    </location>
</feature>
<feature type="region of interest" description="Disordered" evidence="7">
    <location>
        <begin position="142"/>
        <end position="181"/>
    </location>
</feature>
<organism evidence="8 9">
    <name type="scientific">Lachnellula willkommii</name>
    <dbReference type="NCBI Taxonomy" id="215461"/>
    <lineage>
        <taxon>Eukaryota</taxon>
        <taxon>Fungi</taxon>
        <taxon>Dikarya</taxon>
        <taxon>Ascomycota</taxon>
        <taxon>Pezizomycotina</taxon>
        <taxon>Leotiomycetes</taxon>
        <taxon>Helotiales</taxon>
        <taxon>Lachnaceae</taxon>
        <taxon>Lachnellula</taxon>
    </lineage>
</organism>
<evidence type="ECO:0000256" key="1">
    <source>
        <dbReference type="ARBA" id="ARBA00022723"/>
    </source>
</evidence>
<evidence type="ECO:0000313" key="8">
    <source>
        <dbReference type="EMBL" id="TVY92031.1"/>
    </source>
</evidence>
<evidence type="ECO:0000256" key="5">
    <source>
        <dbReference type="ARBA" id="ARBA00023163"/>
    </source>
</evidence>
<gene>
    <name evidence="8" type="ORF">LAWI1_G004054</name>
</gene>
<dbReference type="PANTHER" id="PTHR47659:SF4">
    <property type="entry name" value="ZN(II)2CYS6 TRANSCRIPTION FACTOR (EUROFUNG)"/>
    <property type="match status" value="1"/>
</dbReference>
<feature type="compositionally biased region" description="Polar residues" evidence="7">
    <location>
        <begin position="142"/>
        <end position="151"/>
    </location>
</feature>
<reference evidence="8 9" key="1">
    <citation type="submission" date="2018-05" db="EMBL/GenBank/DDBJ databases">
        <title>Genome sequencing and assembly of the regulated plant pathogen Lachnellula willkommii and related sister species for the development of diagnostic species identification markers.</title>
        <authorList>
            <person name="Giroux E."/>
            <person name="Bilodeau G."/>
        </authorList>
    </citation>
    <scope>NUCLEOTIDE SEQUENCE [LARGE SCALE GENOMIC DNA]</scope>
    <source>
        <strain evidence="8 9">CBS 172.35</strain>
    </source>
</reference>
<keyword evidence="4" id="KW-0238">DNA-binding</keyword>
<dbReference type="AlphaFoldDB" id="A0A559MGB8"/>
<dbReference type="Proteomes" id="UP000315522">
    <property type="component" value="Unassembled WGS sequence"/>
</dbReference>
<evidence type="ECO:0000256" key="6">
    <source>
        <dbReference type="ARBA" id="ARBA00023242"/>
    </source>
</evidence>
<name>A0A559MGB8_9HELO</name>